<accession>A0A0D2JJ59</accession>
<dbReference type="Proteomes" id="UP000054498">
    <property type="component" value="Unassembled WGS sequence"/>
</dbReference>
<evidence type="ECO:0000313" key="1">
    <source>
        <dbReference type="EMBL" id="KIY99347.1"/>
    </source>
</evidence>
<keyword evidence="2" id="KW-1185">Reference proteome</keyword>
<dbReference type="OrthoDB" id="2012182at2759"/>
<evidence type="ECO:0000313" key="2">
    <source>
        <dbReference type="Proteomes" id="UP000054498"/>
    </source>
</evidence>
<sequence length="208" mass="22271">MRLYIEDDAGKRTMMALLFAGKSLEDADHIVEDLGLDRYNTRQEATLHVRRQLAAPRSVWLAGCAAGGGQQQHLEAVERGSTMEQMMELLTVRGLAAAAFASTCGSGNVVVRRADGSTTRLTAGSKETISELEARIQAAEGACPESLAFMQAPDGCLHVVFGPSQSSTASSFPVYCRNLLPQPVIRGRQMGPGQEPLGALARRLCVNP</sequence>
<dbReference type="EMBL" id="KK101875">
    <property type="protein sequence ID" value="KIY99347.1"/>
    <property type="molecule type" value="Genomic_DNA"/>
</dbReference>
<protein>
    <submittedName>
        <fullName evidence="1">Uncharacterized protein</fullName>
    </submittedName>
</protein>
<gene>
    <name evidence="1" type="ORF">MNEG_8615</name>
</gene>
<dbReference type="KEGG" id="mng:MNEG_8615"/>
<dbReference type="RefSeq" id="XP_013898367.1">
    <property type="nucleotide sequence ID" value="XM_014042913.1"/>
</dbReference>
<name>A0A0D2JJ59_9CHLO</name>
<proteinExistence type="predicted"/>
<reference evidence="1 2" key="1">
    <citation type="journal article" date="2013" name="BMC Genomics">
        <title>Reconstruction of the lipid metabolism for the microalga Monoraphidium neglectum from its genome sequence reveals characteristics suitable for biofuel production.</title>
        <authorList>
            <person name="Bogen C."/>
            <person name="Al-Dilaimi A."/>
            <person name="Albersmeier A."/>
            <person name="Wichmann J."/>
            <person name="Grundmann M."/>
            <person name="Rupp O."/>
            <person name="Lauersen K.J."/>
            <person name="Blifernez-Klassen O."/>
            <person name="Kalinowski J."/>
            <person name="Goesmann A."/>
            <person name="Mussgnug J.H."/>
            <person name="Kruse O."/>
        </authorList>
    </citation>
    <scope>NUCLEOTIDE SEQUENCE [LARGE SCALE GENOMIC DNA]</scope>
    <source>
        <strain evidence="1 2">SAG 48.87</strain>
    </source>
</reference>
<dbReference type="AlphaFoldDB" id="A0A0D2JJ59"/>
<dbReference type="GeneID" id="25741491"/>
<organism evidence="1 2">
    <name type="scientific">Monoraphidium neglectum</name>
    <dbReference type="NCBI Taxonomy" id="145388"/>
    <lineage>
        <taxon>Eukaryota</taxon>
        <taxon>Viridiplantae</taxon>
        <taxon>Chlorophyta</taxon>
        <taxon>core chlorophytes</taxon>
        <taxon>Chlorophyceae</taxon>
        <taxon>CS clade</taxon>
        <taxon>Sphaeropleales</taxon>
        <taxon>Selenastraceae</taxon>
        <taxon>Monoraphidium</taxon>
    </lineage>
</organism>